<dbReference type="EMBL" id="UAUF01000015">
    <property type="protein sequence ID" value="SPZ16614.1"/>
    <property type="molecule type" value="Genomic_DNA"/>
</dbReference>
<evidence type="ECO:0000313" key="6">
    <source>
        <dbReference type="Proteomes" id="UP000626180"/>
    </source>
</evidence>
<feature type="signal peptide" evidence="1">
    <location>
        <begin position="1"/>
        <end position="22"/>
    </location>
</feature>
<dbReference type="Proteomes" id="UP000638986">
    <property type="component" value="Unassembled WGS sequence"/>
</dbReference>
<evidence type="ECO:0008006" key="8">
    <source>
        <dbReference type="Google" id="ProtNLM"/>
    </source>
</evidence>
<dbReference type="EMBL" id="JADTXM010000018">
    <property type="protein sequence ID" value="MBH3441167.1"/>
    <property type="molecule type" value="Genomic_DNA"/>
</dbReference>
<evidence type="ECO:0000256" key="1">
    <source>
        <dbReference type="SAM" id="SignalP"/>
    </source>
</evidence>
<evidence type="ECO:0000313" key="5">
    <source>
        <dbReference type="Proteomes" id="UP000250443"/>
    </source>
</evidence>
<accession>A0A2X2DB58</accession>
<reference evidence="3 7" key="3">
    <citation type="submission" date="2020-11" db="EMBL/GenBank/DDBJ databases">
        <title>Enhanced detection system for hospital associated transmission using whole genome sequencing surveillance.</title>
        <authorList>
            <person name="Harrison L.H."/>
            <person name="Van Tyne D."/>
            <person name="Marsh J.W."/>
            <person name="Griffith M.P."/>
            <person name="Snyder D.J."/>
            <person name="Cooper V.S."/>
            <person name="Mustapha M."/>
        </authorList>
    </citation>
    <scope>NUCLEOTIDE SEQUENCE [LARGE SCALE GENOMIC DNA]</scope>
    <source>
        <strain evidence="3 7">PSB00013</strain>
    </source>
</reference>
<name>A0A2X2DB58_PSELU</name>
<evidence type="ECO:0000313" key="7">
    <source>
        <dbReference type="Proteomes" id="UP000638986"/>
    </source>
</evidence>
<dbReference type="Proteomes" id="UP000626180">
    <property type="component" value="Unassembled WGS sequence"/>
</dbReference>
<dbReference type="RefSeq" id="WP_010798781.1">
    <property type="nucleotide sequence ID" value="NZ_CP044085.1"/>
</dbReference>
<sequence>MKAIRMLAATVALGVTSGLAWADLPPVITMGPGFKIVVNGAEVPVFGFDRCPQAALDPQNTFHIPGEQAKACTVIPSYQSEVKVRMMLRSGPVVETWGVMRYGNMLGFRRPGGDLVVPAT</sequence>
<dbReference type="Proteomes" id="UP000250443">
    <property type="component" value="Unassembled WGS sequence"/>
</dbReference>
<dbReference type="EMBL" id="JADMCD010000016">
    <property type="protein sequence ID" value="MBF8643406.1"/>
    <property type="molecule type" value="Genomic_DNA"/>
</dbReference>
<reference evidence="2 6" key="2">
    <citation type="submission" date="2020-10" db="EMBL/GenBank/DDBJ databases">
        <title>Genome sequences of Pseudomonas isolates.</title>
        <authorList>
            <person name="Wessels L."/>
            <person name="Reich F."/>
            <person name="Hammerl J."/>
        </authorList>
    </citation>
    <scope>NUCLEOTIDE SEQUENCE [LARGE SCALE GENOMIC DNA]</scope>
    <source>
        <strain evidence="2 6">20-MO00624-0</strain>
    </source>
</reference>
<evidence type="ECO:0000313" key="4">
    <source>
        <dbReference type="EMBL" id="SPZ16614.1"/>
    </source>
</evidence>
<reference evidence="4 5" key="1">
    <citation type="submission" date="2018-06" db="EMBL/GenBank/DDBJ databases">
        <authorList>
            <consortium name="Pathogen Informatics"/>
            <person name="Doyle S."/>
        </authorList>
    </citation>
    <scope>NUCLEOTIDE SEQUENCE [LARGE SCALE GENOMIC DNA]</scope>
    <source>
        <strain evidence="4 5">NCTC11842</strain>
    </source>
</reference>
<keyword evidence="6" id="KW-1185">Reference proteome</keyword>
<dbReference type="AlphaFoldDB" id="A0A2X2DB58"/>
<evidence type="ECO:0000313" key="2">
    <source>
        <dbReference type="EMBL" id="MBF8643406.1"/>
    </source>
</evidence>
<organism evidence="4 5">
    <name type="scientific">Pseudomonas luteola</name>
    <dbReference type="NCBI Taxonomy" id="47886"/>
    <lineage>
        <taxon>Bacteria</taxon>
        <taxon>Pseudomonadati</taxon>
        <taxon>Pseudomonadota</taxon>
        <taxon>Gammaproteobacteria</taxon>
        <taxon>Pseudomonadales</taxon>
        <taxon>Pseudomonadaceae</taxon>
        <taxon>Pseudomonas</taxon>
    </lineage>
</organism>
<keyword evidence="1" id="KW-0732">Signal</keyword>
<feature type="chain" id="PRO_5044386923" description="Lipoprotein" evidence="1">
    <location>
        <begin position="23"/>
        <end position="120"/>
    </location>
</feature>
<evidence type="ECO:0000313" key="3">
    <source>
        <dbReference type="EMBL" id="MBH3441167.1"/>
    </source>
</evidence>
<proteinExistence type="predicted"/>
<gene>
    <name evidence="3" type="ORF">I5Q09_21015</name>
    <name evidence="2" type="ORF">IRZ65_22335</name>
    <name evidence="4" type="ORF">NCTC11842_05648</name>
</gene>
<protein>
    <recommendedName>
        <fullName evidence="8">Lipoprotein</fullName>
    </recommendedName>
</protein>